<evidence type="ECO:0000313" key="1">
    <source>
        <dbReference type="EMBL" id="MBX62537.1"/>
    </source>
</evidence>
<proteinExistence type="predicted"/>
<sequence>MAHGHRHKLNAGSFRLWHMGIDINSMPYFLLGSVA</sequence>
<name>A0A2P2Q6C4_RHIMU</name>
<organism evidence="1">
    <name type="scientific">Rhizophora mucronata</name>
    <name type="common">Asiatic mangrove</name>
    <dbReference type="NCBI Taxonomy" id="61149"/>
    <lineage>
        <taxon>Eukaryota</taxon>
        <taxon>Viridiplantae</taxon>
        <taxon>Streptophyta</taxon>
        <taxon>Embryophyta</taxon>
        <taxon>Tracheophyta</taxon>
        <taxon>Spermatophyta</taxon>
        <taxon>Magnoliopsida</taxon>
        <taxon>eudicotyledons</taxon>
        <taxon>Gunneridae</taxon>
        <taxon>Pentapetalae</taxon>
        <taxon>rosids</taxon>
        <taxon>fabids</taxon>
        <taxon>Malpighiales</taxon>
        <taxon>Rhizophoraceae</taxon>
        <taxon>Rhizophora</taxon>
    </lineage>
</organism>
<dbReference type="AlphaFoldDB" id="A0A2P2Q6C4"/>
<accession>A0A2P2Q6C4</accession>
<protein>
    <submittedName>
        <fullName evidence="1">Uncharacterized protein</fullName>
    </submittedName>
</protein>
<reference evidence="1" key="1">
    <citation type="submission" date="2018-02" db="EMBL/GenBank/DDBJ databases">
        <title>Rhizophora mucronata_Transcriptome.</title>
        <authorList>
            <person name="Meera S.P."/>
            <person name="Sreeshan A."/>
            <person name="Augustine A."/>
        </authorList>
    </citation>
    <scope>NUCLEOTIDE SEQUENCE</scope>
    <source>
        <tissue evidence="1">Leaf</tissue>
    </source>
</reference>
<dbReference type="EMBL" id="GGEC01082053">
    <property type="protein sequence ID" value="MBX62537.1"/>
    <property type="molecule type" value="Transcribed_RNA"/>
</dbReference>